<protein>
    <submittedName>
        <fullName evidence="2">Uncharacterized protein</fullName>
    </submittedName>
</protein>
<organism evidence="2 3">
    <name type="scientific">Diaporthe eres</name>
    <name type="common">Phomopsis oblonga</name>
    <dbReference type="NCBI Taxonomy" id="83184"/>
    <lineage>
        <taxon>Eukaryota</taxon>
        <taxon>Fungi</taxon>
        <taxon>Dikarya</taxon>
        <taxon>Ascomycota</taxon>
        <taxon>Pezizomycotina</taxon>
        <taxon>Sordariomycetes</taxon>
        <taxon>Sordariomycetidae</taxon>
        <taxon>Diaporthales</taxon>
        <taxon>Diaporthaceae</taxon>
        <taxon>Diaporthe</taxon>
        <taxon>Diaporthe eres species complex</taxon>
    </lineage>
</organism>
<accession>A0ABR1PJE6</accession>
<reference evidence="2 3" key="1">
    <citation type="submission" date="2024-02" db="EMBL/GenBank/DDBJ databases">
        <title>De novo assembly and annotation of 12 fungi associated with fruit tree decline syndrome in Ontario, Canada.</title>
        <authorList>
            <person name="Sulman M."/>
            <person name="Ellouze W."/>
            <person name="Ilyukhin E."/>
        </authorList>
    </citation>
    <scope>NUCLEOTIDE SEQUENCE [LARGE SCALE GENOMIC DNA]</scope>
    <source>
        <strain evidence="2 3">M169</strain>
    </source>
</reference>
<keyword evidence="3" id="KW-1185">Reference proteome</keyword>
<sequence>MPFLRAEAPPHVPDEETIEYLLGEENNSTKRAAKISPLQDLEPDVRQRTGLITLGKLKKRIQGDPWGYYFSWAGNVCHPDDMRVHDIVVSLCNKLQQYNIQESDDVKAIRQLLEMVRTTDVVAVAKALAEDGDNTVVADNDTEIVVTFRIGSKTARLMQAKDVDVDDPKSYRTTQRAASSAADAKQYTPDPPMTVELQQYLMALAIVEKDEWKELNKRKEAIRLKRDELETADLNEESKKKKRIQLRKDTNKHNNHCAKFFLNLRDAIREDYWLLKTPVQREQIRNASQAADLAEDQDFCSNLDTIKENWRPHWNSPRLAKDFFHHYLIDQTAAEHAWTLVEEDAFVITDKKRQVVFANLEKAGEVLFGKEAMEVLIRCLDMWKFFSPLPAPESCRHVVDNFIRRQHPELDPSAVTVEHLANAVMAVAHYGCWSHKLDPHGKKIMRTMDAKFGRSPLAEYPNAVFPDFAKAALGMASKITRFLTKTLDPEYYKDCVKIFQNLPELARLSTDEEDFISLFAFGVNGYTQRHRDVKDISGGLAGLFSTGDYQGANLCVPELGIKVPYKPGTCTILRGGDLDHLVRDFTGTRYFIIATNHESSRQYALRQMGDPRARLLPASKPKSDSPQGRDKRRASDEALDFDTDELSENSDDGGDFEVPCINHRTDEDDMPVYTNKDLHGPNVLYPSSSSEASSLD</sequence>
<feature type="region of interest" description="Disordered" evidence="1">
    <location>
        <begin position="164"/>
        <end position="190"/>
    </location>
</feature>
<evidence type="ECO:0000313" key="2">
    <source>
        <dbReference type="EMBL" id="KAK7738117.1"/>
    </source>
</evidence>
<proteinExistence type="predicted"/>
<dbReference type="Proteomes" id="UP001430848">
    <property type="component" value="Unassembled WGS sequence"/>
</dbReference>
<dbReference type="Gene3D" id="3.60.130.30">
    <property type="match status" value="1"/>
</dbReference>
<gene>
    <name evidence="2" type="ORF">SLS63_002450</name>
</gene>
<comment type="caution">
    <text evidence="2">The sequence shown here is derived from an EMBL/GenBank/DDBJ whole genome shotgun (WGS) entry which is preliminary data.</text>
</comment>
<feature type="compositionally biased region" description="Acidic residues" evidence="1">
    <location>
        <begin position="637"/>
        <end position="655"/>
    </location>
</feature>
<feature type="compositionally biased region" description="Basic and acidic residues" evidence="1">
    <location>
        <begin position="621"/>
        <end position="636"/>
    </location>
</feature>
<name>A0ABR1PJE6_DIAER</name>
<feature type="compositionally biased region" description="Low complexity" evidence="1">
    <location>
        <begin position="687"/>
        <end position="696"/>
    </location>
</feature>
<evidence type="ECO:0000313" key="3">
    <source>
        <dbReference type="Proteomes" id="UP001430848"/>
    </source>
</evidence>
<dbReference type="EMBL" id="JAKNSF020000006">
    <property type="protein sequence ID" value="KAK7738117.1"/>
    <property type="molecule type" value="Genomic_DNA"/>
</dbReference>
<evidence type="ECO:0000256" key="1">
    <source>
        <dbReference type="SAM" id="MobiDB-lite"/>
    </source>
</evidence>
<feature type="region of interest" description="Disordered" evidence="1">
    <location>
        <begin position="611"/>
        <end position="696"/>
    </location>
</feature>